<protein>
    <submittedName>
        <fullName evidence="6">Penicillin amidase superfamily</fullName>
    </submittedName>
</protein>
<gene>
    <name evidence="6" type="ORF">M23134_02858</name>
</gene>
<dbReference type="Gene3D" id="1.10.439.10">
    <property type="entry name" value="Penicillin Amidohydrolase, domain 1"/>
    <property type="match status" value="1"/>
</dbReference>
<dbReference type="Gene3D" id="2.30.120.10">
    <property type="match status" value="1"/>
</dbReference>
<dbReference type="MEROPS" id="S45.003"/>
<dbReference type="OrthoDB" id="9759796at2"/>
<evidence type="ECO:0000313" key="7">
    <source>
        <dbReference type="Proteomes" id="UP000004095"/>
    </source>
</evidence>
<dbReference type="EMBL" id="AAWS01000022">
    <property type="protein sequence ID" value="EAY27611.1"/>
    <property type="molecule type" value="Genomic_DNA"/>
</dbReference>
<dbReference type="GO" id="GO:0017000">
    <property type="term" value="P:antibiotic biosynthetic process"/>
    <property type="evidence" value="ECO:0007669"/>
    <property type="project" value="InterPro"/>
</dbReference>
<dbReference type="Proteomes" id="UP000004095">
    <property type="component" value="Unassembled WGS sequence"/>
</dbReference>
<dbReference type="Gene3D" id="1.10.1400.10">
    <property type="match status" value="1"/>
</dbReference>
<dbReference type="Pfam" id="PF01804">
    <property type="entry name" value="Penicil_amidase"/>
    <property type="match status" value="1"/>
</dbReference>
<feature type="binding site" evidence="5">
    <location>
        <position position="328"/>
    </location>
    <ligand>
        <name>Ca(2+)</name>
        <dbReference type="ChEBI" id="CHEBI:29108"/>
    </ligand>
</feature>
<dbReference type="PANTHER" id="PTHR34218:SF5">
    <property type="entry name" value="PENICILLIN ACYLASE FAMILY PROTEIN"/>
    <property type="match status" value="1"/>
</dbReference>
<dbReference type="PANTHER" id="PTHR34218">
    <property type="entry name" value="PEPTIDASE S45 PENICILLIN AMIDASE"/>
    <property type="match status" value="1"/>
</dbReference>
<keyword evidence="5" id="KW-0479">Metal-binding</keyword>
<keyword evidence="7" id="KW-1185">Reference proteome</keyword>
<dbReference type="InterPro" id="IPR043147">
    <property type="entry name" value="Penicillin_amidase_A-knob"/>
</dbReference>
<name>A1ZPV6_MICM2</name>
<evidence type="ECO:0000256" key="4">
    <source>
        <dbReference type="PIRSR" id="PIRSR001227-1"/>
    </source>
</evidence>
<dbReference type="InterPro" id="IPR029055">
    <property type="entry name" value="Ntn_hydrolases_N"/>
</dbReference>
<comment type="similarity">
    <text evidence="1">Belongs to the peptidase S45 family.</text>
</comment>
<feature type="active site" description="Nucleophile" evidence="4">
    <location>
        <position position="256"/>
    </location>
</feature>
<evidence type="ECO:0000256" key="2">
    <source>
        <dbReference type="ARBA" id="ARBA00022801"/>
    </source>
</evidence>
<evidence type="ECO:0000256" key="5">
    <source>
        <dbReference type="PIRSR" id="PIRSR001227-2"/>
    </source>
</evidence>
<accession>A1ZPV6</accession>
<evidence type="ECO:0000256" key="3">
    <source>
        <dbReference type="ARBA" id="ARBA00023145"/>
    </source>
</evidence>
<feature type="binding site" evidence="5">
    <location>
        <position position="331"/>
    </location>
    <ligand>
        <name>Ca(2+)</name>
        <dbReference type="ChEBI" id="CHEBI:29108"/>
    </ligand>
</feature>
<dbReference type="InterPro" id="IPR043146">
    <property type="entry name" value="Penicillin_amidase_N_B-knob"/>
</dbReference>
<dbReference type="Gene3D" id="3.60.20.10">
    <property type="entry name" value="Glutamine Phosphoribosylpyrophosphate, subunit 1, domain 1"/>
    <property type="match status" value="1"/>
</dbReference>
<keyword evidence="5" id="KW-0106">Calcium</keyword>
<evidence type="ECO:0000256" key="1">
    <source>
        <dbReference type="ARBA" id="ARBA00006586"/>
    </source>
</evidence>
<comment type="cofactor">
    <cofactor evidence="5">
        <name>Ca(2+)</name>
        <dbReference type="ChEBI" id="CHEBI:29108"/>
    </cofactor>
    <text evidence="5">Binds 1 Ca(2+) ion per dimer.</text>
</comment>
<sequence>MLITLANYTDIQAQVKYSGSVTLQGLSQEVKVYFDQYGIPHIYAQSEKDAYFALGYIHAQERLAQLELYRRLGTGRFAEMVGKAGIVTDKMVRTVGITENAKRSAKILREGGQTRFRTMLEAYLAGVNTFVDTGKPPLEFEIMGVKKEKFTLEDIYAVTGFLSFQLALGFRSEMVIHQIRQKLGDKYLKDLNYRFGTPITPATRAGLQKGALQPKGFRGQAPIKNEGLKSVRKNTITKELAASIQAIPGVPTWLGSNAWVLSGQKTKKGQVIFCNDAHMGVGQPGFWYEVHLNYPGENLYGYVHALNPTFILGHNSQASFGNTSLLVDDMDFYQEQYQPQSRYKIKQDNQWINLTLRQETIKVKGGEDVKLLVKSTQRGPIINDVLPALTKEDQPISMFWVYNKFPNTLLKSSYDLSLAKTPQEAQKAASQLVSPSFNMMYGDKNGNIAWFASARLIKRRPGINSKFLLDGTSTRNEPLGYYDFSKNPQSINPKSGYVATANNQPDKVDGQMFPGYYVAGVRQQRFMDLFNTKKKWSNQDLQDLFMDDTSPLFVKISKEVLAVLKGDPVLRKSANHRYAAQLLRKWDGSHGLRAQAPVVFTKLLYYLIKNTMQDELGEQLFKELMPNPGFMNEVLSRTYPTLFFKDKSIWWNDVTTNEGSESRKDIFAKSYDQTIQELTKQLPETNNWRWGKVHQVTYINFTQDKRFTVGPFEMSGSIDVINKFGFALTNNAVYQISDQPSQRMLVDFSDREKRSWGILPVGNSGHPRSIFYQDQAKMYNKGKMRRQLTNKKEIQRSGSLLLLKVK</sequence>
<organism evidence="6 7">
    <name type="scientific">Microscilla marina ATCC 23134</name>
    <dbReference type="NCBI Taxonomy" id="313606"/>
    <lineage>
        <taxon>Bacteria</taxon>
        <taxon>Pseudomonadati</taxon>
        <taxon>Bacteroidota</taxon>
        <taxon>Cytophagia</taxon>
        <taxon>Cytophagales</taxon>
        <taxon>Microscillaceae</taxon>
        <taxon>Microscilla</taxon>
    </lineage>
</organism>
<dbReference type="InterPro" id="IPR014395">
    <property type="entry name" value="Pen/GL7ACA/AHL_acylase"/>
</dbReference>
<dbReference type="AlphaFoldDB" id="A1ZPV6"/>
<evidence type="ECO:0000313" key="6">
    <source>
        <dbReference type="EMBL" id="EAY27611.1"/>
    </source>
</evidence>
<keyword evidence="2" id="KW-0378">Hydrolase</keyword>
<dbReference type="GO" id="GO:0016811">
    <property type="term" value="F:hydrolase activity, acting on carbon-nitrogen (but not peptide) bonds, in linear amides"/>
    <property type="evidence" value="ECO:0007669"/>
    <property type="project" value="InterPro"/>
</dbReference>
<dbReference type="GO" id="GO:0046872">
    <property type="term" value="F:metal ion binding"/>
    <property type="evidence" value="ECO:0007669"/>
    <property type="project" value="UniProtKB-KW"/>
</dbReference>
<dbReference type="CDD" id="cd03747">
    <property type="entry name" value="Ntn_PGA_like"/>
    <property type="match status" value="1"/>
</dbReference>
<dbReference type="RefSeq" id="WP_002699272.1">
    <property type="nucleotide sequence ID" value="NZ_AAWS01000022.1"/>
</dbReference>
<feature type="binding site" evidence="5">
    <location>
        <position position="173"/>
    </location>
    <ligand>
        <name>Ca(2+)</name>
        <dbReference type="ChEBI" id="CHEBI:29108"/>
    </ligand>
</feature>
<dbReference type="InterPro" id="IPR023343">
    <property type="entry name" value="Penicillin_amidase_dom1"/>
</dbReference>
<comment type="caution">
    <text evidence="6">The sequence shown here is derived from an EMBL/GenBank/DDBJ whole genome shotgun (WGS) entry which is preliminary data.</text>
</comment>
<dbReference type="InterPro" id="IPR002692">
    <property type="entry name" value="S45"/>
</dbReference>
<dbReference type="SUPFAM" id="SSF56235">
    <property type="entry name" value="N-terminal nucleophile aminohydrolases (Ntn hydrolases)"/>
    <property type="match status" value="1"/>
</dbReference>
<reference evidence="6 7" key="1">
    <citation type="submission" date="2007-01" db="EMBL/GenBank/DDBJ databases">
        <authorList>
            <person name="Haygood M."/>
            <person name="Podell S."/>
            <person name="Anderson C."/>
            <person name="Hopkinson B."/>
            <person name="Roe K."/>
            <person name="Barbeau K."/>
            <person name="Gaasterland T."/>
            <person name="Ferriera S."/>
            <person name="Johnson J."/>
            <person name="Kravitz S."/>
            <person name="Beeson K."/>
            <person name="Sutton G."/>
            <person name="Rogers Y.-H."/>
            <person name="Friedman R."/>
            <person name="Frazier M."/>
            <person name="Venter J.C."/>
        </authorList>
    </citation>
    <scope>NUCLEOTIDE SEQUENCE [LARGE SCALE GENOMIC DNA]</scope>
    <source>
        <strain evidence="6 7">ATCC 23134</strain>
    </source>
</reference>
<proteinExistence type="inferred from homology"/>
<dbReference type="eggNOG" id="COG2366">
    <property type="taxonomic scope" value="Bacteria"/>
</dbReference>
<keyword evidence="3" id="KW-0865">Zymogen</keyword>
<dbReference type="PIRSF" id="PIRSF001227">
    <property type="entry name" value="Pen_acylase"/>
    <property type="match status" value="1"/>
</dbReference>